<dbReference type="GO" id="GO:0009236">
    <property type="term" value="P:cobalamin biosynthetic process"/>
    <property type="evidence" value="ECO:0007669"/>
    <property type="project" value="UniProtKB-UniPathway"/>
</dbReference>
<dbReference type="KEGG" id="amr:AM1_5740"/>
<sequence length="191" mass="21282">MDNRHLVLVTGPARSGKSEWAENLAGQSNRSVIYVATAADYPEDEEWQTRIQAHQQRRPTNWQTIHAPMDLAKTIQAQPKSICLLIDSLGTWLANILDQEAELWAVTLETLLKAMTQAECQIIVVGEETGWGVVPGYPLGRRFRDRMGELLRQIGAISDQVYLVSAGYALNLKALGIYVTPMVPLDGPKRD</sequence>
<comment type="function">
    <text evidence="4">Catalyzes ATP-dependent phosphorylation of adenosylcobinamide and addition of GMP to adenosylcobinamide phosphate.</text>
</comment>
<evidence type="ECO:0000256" key="18">
    <source>
        <dbReference type="PIRSR" id="PIRSR006135-1"/>
    </source>
</evidence>
<proteinExistence type="inferred from homology"/>
<evidence type="ECO:0000256" key="8">
    <source>
        <dbReference type="ARBA" id="ARBA00012016"/>
    </source>
</evidence>
<dbReference type="AlphaFoldDB" id="B0BZE0"/>
<keyword evidence="11 20" id="KW-0808">Transferase</keyword>
<dbReference type="HOGENOM" id="CLU_094161_0_1_3"/>
<name>B0BZE0_ACAM1</name>
<keyword evidence="13 20" id="KW-0418">Kinase</keyword>
<evidence type="ECO:0000256" key="11">
    <source>
        <dbReference type="ARBA" id="ARBA00022679"/>
    </source>
</evidence>
<dbReference type="Gene3D" id="3.40.50.300">
    <property type="entry name" value="P-loop containing nucleotide triphosphate hydrolases"/>
    <property type="match status" value="1"/>
</dbReference>
<evidence type="ECO:0000256" key="6">
    <source>
        <dbReference type="ARBA" id="ARBA00005159"/>
    </source>
</evidence>
<keyword evidence="12 19" id="KW-0547">Nucleotide-binding</keyword>
<dbReference type="EC" id="2.7.7.62" evidence="9"/>
<dbReference type="NCBIfam" id="NF004469">
    <property type="entry name" value="PRK05800.1"/>
    <property type="match status" value="1"/>
</dbReference>
<evidence type="ECO:0000256" key="4">
    <source>
        <dbReference type="ARBA" id="ARBA00003889"/>
    </source>
</evidence>
<dbReference type="CDD" id="cd00544">
    <property type="entry name" value="CobU"/>
    <property type="match status" value="1"/>
</dbReference>
<accession>B0BZE0</accession>
<dbReference type="STRING" id="329726.AM1_5740"/>
<evidence type="ECO:0000313" key="20">
    <source>
        <dbReference type="EMBL" id="ABW30685.1"/>
    </source>
</evidence>
<evidence type="ECO:0000256" key="17">
    <source>
        <dbReference type="ARBA" id="ARBA00030571"/>
    </source>
</evidence>
<dbReference type="PANTHER" id="PTHR34848">
    <property type="match status" value="1"/>
</dbReference>
<evidence type="ECO:0000256" key="12">
    <source>
        <dbReference type="ARBA" id="ARBA00022741"/>
    </source>
</evidence>
<dbReference type="GO" id="GO:0005524">
    <property type="term" value="F:ATP binding"/>
    <property type="evidence" value="ECO:0007669"/>
    <property type="project" value="UniProtKB-KW"/>
</dbReference>
<reference evidence="20 21" key="1">
    <citation type="journal article" date="2008" name="Proc. Natl. Acad. Sci. U.S.A.">
        <title>Niche adaptation and genome expansion in the chlorophyll d-producing cyanobacterium Acaryochloris marina.</title>
        <authorList>
            <person name="Swingley W.D."/>
            <person name="Chen M."/>
            <person name="Cheung P.C."/>
            <person name="Conrad A.L."/>
            <person name="Dejesa L.C."/>
            <person name="Hao J."/>
            <person name="Honchak B.M."/>
            <person name="Karbach L.E."/>
            <person name="Kurdoglu A."/>
            <person name="Lahiri S."/>
            <person name="Mastrian S.D."/>
            <person name="Miyashita H."/>
            <person name="Page L."/>
            <person name="Ramakrishna P."/>
            <person name="Satoh S."/>
            <person name="Sattley W.M."/>
            <person name="Shimada Y."/>
            <person name="Taylor H.L."/>
            <person name="Tomo T."/>
            <person name="Tsuchiya T."/>
            <person name="Wang Z.T."/>
            <person name="Raymond J."/>
            <person name="Mimuro M."/>
            <person name="Blankenship R.E."/>
            <person name="Touchman J.W."/>
        </authorList>
    </citation>
    <scope>NUCLEOTIDE SEQUENCE [LARGE SCALE GENOMIC DNA]</scope>
    <source>
        <strain evidence="21">MBIC 11017</strain>
    </source>
</reference>
<dbReference type="OrthoDB" id="9799422at2"/>
<feature type="binding site" evidence="19">
    <location>
        <begin position="11"/>
        <end position="18"/>
    </location>
    <ligand>
        <name>GTP</name>
        <dbReference type="ChEBI" id="CHEBI:37565"/>
    </ligand>
</feature>
<dbReference type="EMBL" id="CP000828">
    <property type="protein sequence ID" value="ABW30685.1"/>
    <property type="molecule type" value="Genomic_DNA"/>
</dbReference>
<dbReference type="GO" id="GO:0043752">
    <property type="term" value="F:adenosylcobinamide kinase activity"/>
    <property type="evidence" value="ECO:0007669"/>
    <property type="project" value="UniProtKB-EC"/>
</dbReference>
<evidence type="ECO:0000256" key="1">
    <source>
        <dbReference type="ARBA" id="ARBA00000312"/>
    </source>
</evidence>
<dbReference type="InterPro" id="IPR027417">
    <property type="entry name" value="P-loop_NTPase"/>
</dbReference>
<evidence type="ECO:0000256" key="2">
    <source>
        <dbReference type="ARBA" id="ARBA00000711"/>
    </source>
</evidence>
<dbReference type="UniPathway" id="UPA00148">
    <property type="reaction ID" value="UER00236"/>
</dbReference>
<comment type="catalytic activity">
    <reaction evidence="2">
        <text>adenosylcob(III)inamide phosphate + GTP + H(+) = adenosylcob(III)inamide-GDP + diphosphate</text>
        <dbReference type="Rhea" id="RHEA:22712"/>
        <dbReference type="ChEBI" id="CHEBI:15378"/>
        <dbReference type="ChEBI" id="CHEBI:33019"/>
        <dbReference type="ChEBI" id="CHEBI:37565"/>
        <dbReference type="ChEBI" id="CHEBI:58502"/>
        <dbReference type="ChEBI" id="CHEBI:60487"/>
        <dbReference type="EC" id="2.7.7.62"/>
    </reaction>
</comment>
<dbReference type="EC" id="2.7.1.156" evidence="8"/>
<keyword evidence="21" id="KW-1185">Reference proteome</keyword>
<keyword evidence="15 19" id="KW-0342">GTP-binding</keyword>
<evidence type="ECO:0000256" key="16">
    <source>
        <dbReference type="ARBA" id="ARBA00029570"/>
    </source>
</evidence>
<gene>
    <name evidence="20" type="primary">cobU</name>
    <name evidence="20" type="ordered locus">AM1_5740</name>
</gene>
<evidence type="ECO:0000256" key="10">
    <source>
        <dbReference type="ARBA" id="ARBA00022573"/>
    </source>
</evidence>
<dbReference type="SUPFAM" id="SSF52540">
    <property type="entry name" value="P-loop containing nucleoside triphosphate hydrolases"/>
    <property type="match status" value="1"/>
</dbReference>
<evidence type="ECO:0000313" key="21">
    <source>
        <dbReference type="Proteomes" id="UP000000268"/>
    </source>
</evidence>
<evidence type="ECO:0000256" key="9">
    <source>
        <dbReference type="ARBA" id="ARBA00012523"/>
    </source>
</evidence>
<dbReference type="PIRSF" id="PIRSF006135">
    <property type="entry name" value="CobU"/>
    <property type="match status" value="1"/>
</dbReference>
<protein>
    <recommendedName>
        <fullName evidence="16">Adenosylcobinamide kinase</fullName>
        <ecNumber evidence="8">2.7.1.156</ecNumber>
        <ecNumber evidence="9">2.7.7.62</ecNumber>
    </recommendedName>
    <alternativeName>
        <fullName evidence="17">Adenosylcobinamide-phosphate guanylyltransferase</fullName>
    </alternativeName>
</protein>
<keyword evidence="10" id="KW-0169">Cobalamin biosynthesis</keyword>
<dbReference type="eggNOG" id="COG2087">
    <property type="taxonomic scope" value="Bacteria"/>
</dbReference>
<evidence type="ECO:0000256" key="3">
    <source>
        <dbReference type="ARBA" id="ARBA00001522"/>
    </source>
</evidence>
<keyword evidence="14" id="KW-0067">ATP-binding</keyword>
<evidence type="ECO:0000256" key="5">
    <source>
        <dbReference type="ARBA" id="ARBA00004692"/>
    </source>
</evidence>
<feature type="binding site" evidence="19">
    <location>
        <begin position="36"/>
        <end position="38"/>
    </location>
    <ligand>
        <name>GTP</name>
        <dbReference type="ChEBI" id="CHEBI:37565"/>
    </ligand>
</feature>
<comment type="pathway">
    <text evidence="6">Cofactor biosynthesis; adenosylcobalamin biosynthesis; adenosylcobalamin from cob(II)yrinate a,c-diamide: step 5/7.</text>
</comment>
<evidence type="ECO:0000256" key="14">
    <source>
        <dbReference type="ARBA" id="ARBA00022840"/>
    </source>
</evidence>
<evidence type="ECO:0000256" key="19">
    <source>
        <dbReference type="PIRSR" id="PIRSR006135-2"/>
    </source>
</evidence>
<evidence type="ECO:0000256" key="13">
    <source>
        <dbReference type="ARBA" id="ARBA00022777"/>
    </source>
</evidence>
<dbReference type="PANTHER" id="PTHR34848:SF1">
    <property type="entry name" value="BIFUNCTIONAL ADENOSYLCOBALAMIN BIOSYNTHESIS PROTEIN COBU"/>
    <property type="match status" value="1"/>
</dbReference>
<comment type="similarity">
    <text evidence="7">Belongs to the CobU/CobP family.</text>
</comment>
<dbReference type="InterPro" id="IPR003203">
    <property type="entry name" value="CobU/CobP"/>
</dbReference>
<comment type="catalytic activity">
    <reaction evidence="3">
        <text>adenosylcob(III)inamide + GTP = adenosylcob(III)inamide phosphate + GDP + H(+)</text>
        <dbReference type="Rhea" id="RHEA:15765"/>
        <dbReference type="ChEBI" id="CHEBI:2480"/>
        <dbReference type="ChEBI" id="CHEBI:15378"/>
        <dbReference type="ChEBI" id="CHEBI:37565"/>
        <dbReference type="ChEBI" id="CHEBI:58189"/>
        <dbReference type="ChEBI" id="CHEBI:58502"/>
        <dbReference type="EC" id="2.7.1.156"/>
    </reaction>
</comment>
<organism evidence="20 21">
    <name type="scientific">Acaryochloris marina (strain MBIC 11017)</name>
    <dbReference type="NCBI Taxonomy" id="329726"/>
    <lineage>
        <taxon>Bacteria</taxon>
        <taxon>Bacillati</taxon>
        <taxon>Cyanobacteriota</taxon>
        <taxon>Cyanophyceae</taxon>
        <taxon>Acaryochloridales</taxon>
        <taxon>Acaryochloridaceae</taxon>
        <taxon>Acaryochloris</taxon>
    </lineage>
</organism>
<dbReference type="Pfam" id="PF02283">
    <property type="entry name" value="CobU"/>
    <property type="match status" value="1"/>
</dbReference>
<evidence type="ECO:0000256" key="7">
    <source>
        <dbReference type="ARBA" id="ARBA00007490"/>
    </source>
</evidence>
<evidence type="ECO:0000256" key="15">
    <source>
        <dbReference type="ARBA" id="ARBA00023134"/>
    </source>
</evidence>
<comment type="catalytic activity">
    <reaction evidence="1">
        <text>adenosylcob(III)inamide + ATP = adenosylcob(III)inamide phosphate + ADP + H(+)</text>
        <dbReference type="Rhea" id="RHEA:15769"/>
        <dbReference type="ChEBI" id="CHEBI:2480"/>
        <dbReference type="ChEBI" id="CHEBI:15378"/>
        <dbReference type="ChEBI" id="CHEBI:30616"/>
        <dbReference type="ChEBI" id="CHEBI:58502"/>
        <dbReference type="ChEBI" id="CHEBI:456216"/>
        <dbReference type="EC" id="2.7.1.156"/>
    </reaction>
</comment>
<feature type="binding site" evidence="19">
    <location>
        <position position="87"/>
    </location>
    <ligand>
        <name>GTP</name>
        <dbReference type="ChEBI" id="CHEBI:37565"/>
    </ligand>
</feature>
<dbReference type="Proteomes" id="UP000000268">
    <property type="component" value="Chromosome"/>
</dbReference>
<comment type="pathway">
    <text evidence="5">Cofactor biosynthesis; adenosylcobalamin biosynthesis; adenosylcobalamin from cob(II)yrinate a,c-diamide: step 6/7.</text>
</comment>
<feature type="active site" description="GMP-histidine intermediate" evidence="18">
    <location>
        <position position="54"/>
    </location>
</feature>
<dbReference type="GO" id="GO:0005525">
    <property type="term" value="F:GTP binding"/>
    <property type="evidence" value="ECO:0007669"/>
    <property type="project" value="UniProtKB-KW"/>
</dbReference>
<dbReference type="RefSeq" id="WP_012165899.1">
    <property type="nucleotide sequence ID" value="NC_009925.1"/>
</dbReference>
<dbReference type="GO" id="GO:0008820">
    <property type="term" value="F:cobinamide phosphate guanylyltransferase activity"/>
    <property type="evidence" value="ECO:0007669"/>
    <property type="project" value="UniProtKB-EC"/>
</dbReference>